<feature type="compositionally biased region" description="Basic and acidic residues" evidence="1">
    <location>
        <begin position="604"/>
        <end position="616"/>
    </location>
</feature>
<reference evidence="3" key="1">
    <citation type="journal article" date="2020" name="BMC Genomics">
        <title>Correction to: Identification and distribution of gene clusters required for synthesis of sphingolipid metabolism inhibitors in diverse species of the filamentous fungus Fusarium.</title>
        <authorList>
            <person name="Kim H.S."/>
            <person name="Lohmar J.M."/>
            <person name="Busman M."/>
            <person name="Brown D.W."/>
            <person name="Naumann T.A."/>
            <person name="Divon H.H."/>
            <person name="Lysoe E."/>
            <person name="Uhlig S."/>
            <person name="Proctor R.H."/>
        </authorList>
    </citation>
    <scope>NUCLEOTIDE SEQUENCE</scope>
    <source>
        <strain evidence="3">NRRL 20472</strain>
    </source>
</reference>
<feature type="compositionally biased region" description="Basic and acidic residues" evidence="1">
    <location>
        <begin position="523"/>
        <end position="540"/>
    </location>
</feature>
<comment type="caution">
    <text evidence="3">The sequence shown here is derived from an EMBL/GenBank/DDBJ whole genome shotgun (WGS) entry which is preliminary data.</text>
</comment>
<dbReference type="GO" id="GO:0006302">
    <property type="term" value="P:double-strand break repair"/>
    <property type="evidence" value="ECO:0007669"/>
    <property type="project" value="TreeGrafter"/>
</dbReference>
<reference evidence="3" key="2">
    <citation type="submission" date="2020-05" db="EMBL/GenBank/DDBJ databases">
        <authorList>
            <person name="Kim H.-S."/>
            <person name="Proctor R.H."/>
            <person name="Brown D.W."/>
        </authorList>
    </citation>
    <scope>NUCLEOTIDE SEQUENCE</scope>
    <source>
        <strain evidence="3">NRRL 20472</strain>
    </source>
</reference>
<feature type="compositionally biased region" description="Basic and acidic residues" evidence="1">
    <location>
        <begin position="713"/>
        <end position="734"/>
    </location>
</feature>
<dbReference type="PANTHER" id="PTHR28535">
    <property type="entry name" value="ZINC FINGER GRF-TYPE CONTAINING 1"/>
    <property type="match status" value="1"/>
</dbReference>
<feature type="domain" description="5'-3' DNA helicase ZGRF1-like N-terminal" evidence="2">
    <location>
        <begin position="12"/>
        <end position="93"/>
    </location>
</feature>
<feature type="region of interest" description="Disordered" evidence="1">
    <location>
        <begin position="104"/>
        <end position="147"/>
    </location>
</feature>
<evidence type="ECO:0000256" key="1">
    <source>
        <dbReference type="SAM" id="MobiDB-lite"/>
    </source>
</evidence>
<dbReference type="GO" id="GO:0035861">
    <property type="term" value="C:site of double-strand break"/>
    <property type="evidence" value="ECO:0007669"/>
    <property type="project" value="TreeGrafter"/>
</dbReference>
<feature type="compositionally biased region" description="Polar residues" evidence="1">
    <location>
        <begin position="389"/>
        <end position="401"/>
    </location>
</feature>
<feature type="compositionally biased region" description="Basic and acidic residues" evidence="1">
    <location>
        <begin position="189"/>
        <end position="203"/>
    </location>
</feature>
<dbReference type="OrthoDB" id="6513042at2759"/>
<dbReference type="PANTHER" id="PTHR28535:SF1">
    <property type="entry name" value="PROTEIN ZGRF1"/>
    <property type="match status" value="1"/>
</dbReference>
<sequence length="939" mass="102252">MTSSAVPTTATVVDFICLFTHDLKRKQKRWQDGVLKYHTFNKRVMVYDDRSHFIGDAHWQGGGDLEPGDEFELDRGSAIVQVSDCTGSREQDLTELLDKRAKEVEKRRTNVGTRTPGPSAAVTHTPVAHTPRNDQNAQNAPHFQLRHRPLTDLVGGSSRIGRAAISPHSPYEVRKMALSPGQQQDSPLEDARPSKRQRREESPPSKMGHARSLFGTALTLTPFSSSLPAARSQALQDRSTMPKTTSTGTRAGPSGAADRADRSSKSPPPSSNPEEVETNAPRQVPPRRTLPQRASLRELLAGNEHNRNGEPPRPREAVPKNRATVAKPLRHRSPPTEDNVVSLLTQEPEPPNHRGDGTLKSSRAAQRNKKSDAEQPLRPRSLANKRAEASNSDQLQPQSAEADQEAFLEWLAQSEGVPSSHQIPVPEPRPRTSRSKKSTKDVIRPIQKPAQEVAEEVMQGPIQIDDDEEARPLPKTTRTRPQSTNLKPSRKEQTARKEQTNTSSELHGTKRTLSADIAAVSHTDADKPPPSKGPRTELRIRSRQRRGLLMMAKNKQGGQSTGRSTPSSSGAGSDVHSRPQAGVRSLLASEEPEVVDSGAADLTLPEKADERRDSVSSKESPIPVPDPEVQQVENLDLNVPEENMRSGSKPPKQPEDEGPQNDDVASVNSIPEEEPSTAPPRRRTNPSRRSRQKPAKAVLSDDQEETMAADSPSKSDDAKIDSSDDSEPDRKPEPKPSSGPRITRMSRKSVKSREIIGFVMPNDDFPTAGFTTGHFGQAGAEKPGDVDTTAGSLADGAQDSAKQSRDVTPVVQQPEAAQQSGRPSRNGTPVVQQPEVAQQSGSENKSQDKQPLRIVNPATRGRKAARRQDAAGLPPQTMVQLEPAAPSRIAPKAPKPLPPGDNAIQSALPSFARANGGPWSRHAEDLLGMTRPSKETSRR</sequence>
<proteinExistence type="predicted"/>
<dbReference type="InterPro" id="IPR052800">
    <property type="entry name" value="DNA_Repair_Helicase_ZGRF1"/>
</dbReference>
<dbReference type="GO" id="GO:0005634">
    <property type="term" value="C:nucleus"/>
    <property type="evidence" value="ECO:0007669"/>
    <property type="project" value="TreeGrafter"/>
</dbReference>
<feature type="compositionally biased region" description="Polar residues" evidence="1">
    <location>
        <begin position="228"/>
        <end position="249"/>
    </location>
</feature>
<dbReference type="EMBL" id="JABEXW010000845">
    <property type="protein sequence ID" value="KAF4953372.1"/>
    <property type="molecule type" value="Genomic_DNA"/>
</dbReference>
<gene>
    <name evidence="3" type="ORF">FSARC_12423</name>
</gene>
<feature type="region of interest" description="Disordered" evidence="1">
    <location>
        <begin position="228"/>
        <end position="939"/>
    </location>
</feature>
<feature type="region of interest" description="Disordered" evidence="1">
    <location>
        <begin position="177"/>
        <end position="211"/>
    </location>
</feature>
<feature type="compositionally biased region" description="Basic and acidic residues" evidence="1">
    <location>
        <begin position="489"/>
        <end position="499"/>
    </location>
</feature>
<dbReference type="AlphaFoldDB" id="A0A8H4WWW3"/>
<protein>
    <recommendedName>
        <fullName evidence="2">5'-3' DNA helicase ZGRF1-like N-terminal domain-containing protein</fullName>
    </recommendedName>
</protein>
<feature type="compositionally biased region" description="Polar residues" evidence="1">
    <location>
        <begin position="556"/>
        <end position="571"/>
    </location>
</feature>
<dbReference type="InterPro" id="IPR018838">
    <property type="entry name" value="ZGRF1-like_N"/>
</dbReference>
<dbReference type="Proteomes" id="UP000622797">
    <property type="component" value="Unassembled WGS sequence"/>
</dbReference>
<keyword evidence="4" id="KW-1185">Reference proteome</keyword>
<feature type="compositionally biased region" description="Polar residues" evidence="1">
    <location>
        <begin position="815"/>
        <end position="844"/>
    </location>
</feature>
<evidence type="ECO:0000313" key="3">
    <source>
        <dbReference type="EMBL" id="KAF4953372.1"/>
    </source>
</evidence>
<organism evidence="3 4">
    <name type="scientific">Fusarium sarcochroum</name>
    <dbReference type="NCBI Taxonomy" id="1208366"/>
    <lineage>
        <taxon>Eukaryota</taxon>
        <taxon>Fungi</taxon>
        <taxon>Dikarya</taxon>
        <taxon>Ascomycota</taxon>
        <taxon>Pezizomycotina</taxon>
        <taxon>Sordariomycetes</taxon>
        <taxon>Hypocreomycetidae</taxon>
        <taxon>Hypocreales</taxon>
        <taxon>Nectriaceae</taxon>
        <taxon>Fusarium</taxon>
        <taxon>Fusarium lateritium species complex</taxon>
    </lineage>
</organism>
<feature type="compositionally biased region" description="Basic and acidic residues" evidence="1">
    <location>
        <begin position="304"/>
        <end position="319"/>
    </location>
</feature>
<accession>A0A8H4WWW3</accession>
<evidence type="ECO:0000259" key="2">
    <source>
        <dbReference type="Pfam" id="PF10382"/>
    </source>
</evidence>
<evidence type="ECO:0000313" key="4">
    <source>
        <dbReference type="Proteomes" id="UP000622797"/>
    </source>
</evidence>
<feature type="compositionally biased region" description="Basic residues" evidence="1">
    <location>
        <begin position="680"/>
        <end position="694"/>
    </location>
</feature>
<dbReference type="Pfam" id="PF10382">
    <property type="entry name" value="ZGRF1-like_N"/>
    <property type="match status" value="1"/>
</dbReference>
<name>A0A8H4WWW3_9HYPO</name>